<dbReference type="AlphaFoldDB" id="Q2G3T0"/>
<feature type="region of interest" description="Disordered" evidence="1">
    <location>
        <begin position="77"/>
        <end position="203"/>
    </location>
</feature>
<protein>
    <submittedName>
        <fullName evidence="2">Uncharacterized protein</fullName>
    </submittedName>
</protein>
<name>Q2G3T0_NOVAD</name>
<sequence length="265" mass="28217">MLARSSQRGNAMHTVRNRMANRPPARSKGKRPNPRAPAVSPPPFVLRASDPPSFPPGLIVPAPRGAIIATLPWPEAVASPALPEPPAPSPPKRAKPRRKPVAKPGRKRARSSSPKRAAAPPRRRARAAKVAAAQPPSVPKPAIDAATTDALLDRALSMKAEPMPQPNSPEPTALPPAALSSAEVCPDQPLSRSRSLALPPPRSLGEAIGRWLRDAGRWIARLSARRRQSPAERAMLARASARHMAIQSQLAADATRVPPVIRPSV</sequence>
<dbReference type="KEGG" id="nar:Saro_3058"/>
<organism evidence="2 3">
    <name type="scientific">Novosphingobium aromaticivorans (strain ATCC 700278 / DSM 12444 / CCUG 56034 / CIP 105152 / NBRC 16084 / F199)</name>
    <dbReference type="NCBI Taxonomy" id="279238"/>
    <lineage>
        <taxon>Bacteria</taxon>
        <taxon>Pseudomonadati</taxon>
        <taxon>Pseudomonadota</taxon>
        <taxon>Alphaproteobacteria</taxon>
        <taxon>Sphingomonadales</taxon>
        <taxon>Sphingomonadaceae</taxon>
        <taxon>Novosphingobium</taxon>
    </lineage>
</organism>
<dbReference type="HOGENOM" id="CLU_1049027_0_0_5"/>
<feature type="region of interest" description="Disordered" evidence="1">
    <location>
        <begin position="1"/>
        <end position="61"/>
    </location>
</feature>
<dbReference type="Proteomes" id="UP000009134">
    <property type="component" value="Chromosome"/>
</dbReference>
<feature type="compositionally biased region" description="Pro residues" evidence="1">
    <location>
        <begin position="163"/>
        <end position="174"/>
    </location>
</feature>
<evidence type="ECO:0000313" key="2">
    <source>
        <dbReference type="EMBL" id="ABD27493.1"/>
    </source>
</evidence>
<feature type="compositionally biased region" description="Pro residues" evidence="1">
    <location>
        <begin position="82"/>
        <end position="91"/>
    </location>
</feature>
<keyword evidence="3" id="KW-1185">Reference proteome</keyword>
<evidence type="ECO:0000256" key="1">
    <source>
        <dbReference type="SAM" id="MobiDB-lite"/>
    </source>
</evidence>
<feature type="compositionally biased region" description="Low complexity" evidence="1">
    <location>
        <begin position="128"/>
        <end position="155"/>
    </location>
</feature>
<accession>Q2G3T0</accession>
<gene>
    <name evidence="2" type="ordered locus">Saro_3058</name>
</gene>
<proteinExistence type="predicted"/>
<reference evidence="3" key="1">
    <citation type="submission" date="2006-01" db="EMBL/GenBank/DDBJ databases">
        <title>Complete sequence of Novosphingobium aromaticivorans DSM 12444.</title>
        <authorList>
            <consortium name="US DOE Joint Genome Institute"/>
            <person name="Copeland A."/>
            <person name="Lucas S."/>
            <person name="Lapidus A."/>
            <person name="Barry K."/>
            <person name="Detter J.C."/>
            <person name="Glavina T."/>
            <person name="Hammon N."/>
            <person name="Israni S."/>
            <person name="Pitluck S."/>
            <person name="Chain P."/>
            <person name="Malfatti S."/>
            <person name="Shin M."/>
            <person name="Vergez L."/>
            <person name="Schmutz J."/>
            <person name="Larimer F."/>
            <person name="Land M."/>
            <person name="Kyrpides N."/>
            <person name="Ivanova N."/>
            <person name="Fredrickson J."/>
            <person name="Balkwill D."/>
            <person name="Romine M.F."/>
            <person name="Richardson P."/>
        </authorList>
    </citation>
    <scope>NUCLEOTIDE SEQUENCE [LARGE SCALE GENOMIC DNA]</scope>
    <source>
        <strain evidence="3">ATCC 700278 / DSM 12444 / CCUG 56034 / CIP 105152 / NBRC 16084 / F199</strain>
    </source>
</reference>
<feature type="compositionally biased region" description="Basic residues" evidence="1">
    <location>
        <begin position="92"/>
        <end position="110"/>
    </location>
</feature>
<feature type="compositionally biased region" description="Low complexity" evidence="1">
    <location>
        <begin position="111"/>
        <end position="120"/>
    </location>
</feature>
<dbReference type="EMBL" id="CP000248">
    <property type="protein sequence ID" value="ABD27493.1"/>
    <property type="molecule type" value="Genomic_DNA"/>
</dbReference>
<evidence type="ECO:0000313" key="3">
    <source>
        <dbReference type="Proteomes" id="UP000009134"/>
    </source>
</evidence>